<dbReference type="OrthoDB" id="1551260at2"/>
<name>A0A2W2E8D9_9ACTN</name>
<dbReference type="RefSeq" id="WP_111217139.1">
    <property type="nucleotide sequence ID" value="NZ_POTY01000192.1"/>
</dbReference>
<comment type="caution">
    <text evidence="2">The sequence shown here is derived from an EMBL/GenBank/DDBJ whole genome shotgun (WGS) entry which is preliminary data.</text>
</comment>
<keyword evidence="3" id="KW-1185">Reference proteome</keyword>
<evidence type="ECO:0000313" key="2">
    <source>
        <dbReference type="EMBL" id="PZG12959.1"/>
    </source>
</evidence>
<evidence type="ECO:0000256" key="1">
    <source>
        <dbReference type="SAM" id="MobiDB-lite"/>
    </source>
</evidence>
<sequence>MSDTTTNPSPAHGSREHADMVAAGRHPGIRDGLQWLTYRHLPPTLQEFSEPFYTAAVITIRTIATDGPELITAINGLIAAKDSAVRAGIRHTTGRAGSVPRPQAIVHPPSLSEADQ</sequence>
<feature type="region of interest" description="Disordered" evidence="1">
    <location>
        <begin position="92"/>
        <end position="116"/>
    </location>
</feature>
<gene>
    <name evidence="2" type="ORF">C1I95_24770</name>
</gene>
<protein>
    <submittedName>
        <fullName evidence="2">Uncharacterized protein</fullName>
    </submittedName>
</protein>
<dbReference type="AlphaFoldDB" id="A0A2W2E8D9"/>
<dbReference type="EMBL" id="POTY01000192">
    <property type="protein sequence ID" value="PZG12959.1"/>
    <property type="molecule type" value="Genomic_DNA"/>
</dbReference>
<evidence type="ECO:0000313" key="3">
    <source>
        <dbReference type="Proteomes" id="UP000248924"/>
    </source>
</evidence>
<organism evidence="2 3">
    <name type="scientific">Micromonospora craterilacus</name>
    <dbReference type="NCBI Taxonomy" id="1655439"/>
    <lineage>
        <taxon>Bacteria</taxon>
        <taxon>Bacillati</taxon>
        <taxon>Actinomycetota</taxon>
        <taxon>Actinomycetes</taxon>
        <taxon>Micromonosporales</taxon>
        <taxon>Micromonosporaceae</taxon>
        <taxon>Micromonospora</taxon>
    </lineage>
</organism>
<dbReference type="Proteomes" id="UP000248924">
    <property type="component" value="Unassembled WGS sequence"/>
</dbReference>
<reference evidence="2 3" key="1">
    <citation type="submission" date="2018-01" db="EMBL/GenBank/DDBJ databases">
        <title>Draft genome sequence of Jishengella sp. NA12.</title>
        <authorList>
            <person name="Sahin N."/>
            <person name="Ay H."/>
            <person name="Saygin H."/>
        </authorList>
    </citation>
    <scope>NUCLEOTIDE SEQUENCE [LARGE SCALE GENOMIC DNA]</scope>
    <source>
        <strain evidence="2 3">NA12</strain>
    </source>
</reference>
<accession>A0A2W2E8D9</accession>
<proteinExistence type="predicted"/>